<organism evidence="2 3">
    <name type="scientific">Amborella trichopoda</name>
    <dbReference type="NCBI Taxonomy" id="13333"/>
    <lineage>
        <taxon>Eukaryota</taxon>
        <taxon>Viridiplantae</taxon>
        <taxon>Streptophyta</taxon>
        <taxon>Embryophyta</taxon>
        <taxon>Tracheophyta</taxon>
        <taxon>Spermatophyta</taxon>
        <taxon>Magnoliopsida</taxon>
        <taxon>Amborellales</taxon>
        <taxon>Amborellaceae</taxon>
        <taxon>Amborella</taxon>
    </lineage>
</organism>
<dbReference type="STRING" id="13333.W1PIJ2"/>
<keyword evidence="1" id="KW-0808">Transferase</keyword>
<dbReference type="Gramene" id="ERN09787">
    <property type="protein sequence ID" value="ERN09787"/>
    <property type="gene ID" value="AMTR_s00029p00242010"/>
</dbReference>
<reference evidence="3" key="1">
    <citation type="journal article" date="2013" name="Science">
        <title>The Amborella genome and the evolution of flowering plants.</title>
        <authorList>
            <consortium name="Amborella Genome Project"/>
        </authorList>
    </citation>
    <scope>NUCLEOTIDE SEQUENCE [LARGE SCALE GENOMIC DNA]</scope>
</reference>
<evidence type="ECO:0000256" key="1">
    <source>
        <dbReference type="ARBA" id="ARBA00022679"/>
    </source>
</evidence>
<dbReference type="PANTHER" id="PTHR10291:SF0">
    <property type="entry name" value="DEHYDRODOLICHYL DIPHOSPHATE SYNTHASE 2"/>
    <property type="match status" value="1"/>
</dbReference>
<dbReference type="GO" id="GO:0016765">
    <property type="term" value="F:transferase activity, transferring alkyl or aryl (other than methyl) groups"/>
    <property type="evidence" value="ECO:0007669"/>
    <property type="project" value="InterPro"/>
</dbReference>
<dbReference type="InterPro" id="IPR036424">
    <property type="entry name" value="UPP_synth-like_sf"/>
</dbReference>
<evidence type="ECO:0000313" key="2">
    <source>
        <dbReference type="EMBL" id="ERN09787.1"/>
    </source>
</evidence>
<dbReference type="HOGENOM" id="CLU_1752180_0_0_1"/>
<protein>
    <recommendedName>
        <fullName evidence="4">Alkyl transferase</fullName>
    </recommendedName>
</protein>
<evidence type="ECO:0000313" key="3">
    <source>
        <dbReference type="Proteomes" id="UP000017836"/>
    </source>
</evidence>
<name>W1PIJ2_AMBTC</name>
<dbReference type="Gene3D" id="3.40.1180.10">
    <property type="entry name" value="Decaprenyl diphosphate synthase-like"/>
    <property type="match status" value="1"/>
</dbReference>
<dbReference type="SUPFAM" id="SSF64005">
    <property type="entry name" value="Undecaprenyl diphosphate synthase"/>
    <property type="match status" value="1"/>
</dbReference>
<dbReference type="InterPro" id="IPR001441">
    <property type="entry name" value="UPP_synth-like"/>
</dbReference>
<gene>
    <name evidence="2" type="ORF">AMTR_s00029p00242010</name>
</gene>
<evidence type="ECO:0008006" key="4">
    <source>
        <dbReference type="Google" id="ProtNLM"/>
    </source>
</evidence>
<dbReference type="EMBL" id="KI392980">
    <property type="protein sequence ID" value="ERN09787.1"/>
    <property type="molecule type" value="Genomic_DNA"/>
</dbReference>
<dbReference type="PANTHER" id="PTHR10291">
    <property type="entry name" value="DEHYDRODOLICHYL DIPHOSPHATE SYNTHASE FAMILY MEMBER"/>
    <property type="match status" value="1"/>
</dbReference>
<dbReference type="Proteomes" id="UP000017836">
    <property type="component" value="Unassembled WGS sequence"/>
</dbReference>
<keyword evidence="3" id="KW-1185">Reference proteome</keyword>
<proteinExistence type="predicted"/>
<accession>W1PIJ2</accession>
<sequence length="149" mass="16491">MGSLQIPLPIIKDKILSAHSVKTPPFSLYPPLMVAAKDNPFRYFLLSLYPIKAIYFSYLKITIKPVLSGASFSLHTDGKQSKNGKPGASGFTCPWWKFLQSTSDTLLAEHVAMIMDGNSRWARERGLPVSAGHEAGVRAFRKVVKLSIK</sequence>
<dbReference type="AlphaFoldDB" id="W1PIJ2"/>
<dbReference type="Pfam" id="PF01255">
    <property type="entry name" value="Prenyltransf"/>
    <property type="match status" value="1"/>
</dbReference>